<keyword evidence="5" id="KW-0677">Repeat</keyword>
<evidence type="ECO:0000313" key="11">
    <source>
        <dbReference type="Proteomes" id="UP000590412"/>
    </source>
</evidence>
<comment type="subcellular location">
    <subcellularLocation>
        <location evidence="1">Nucleus</location>
    </subcellularLocation>
</comment>
<dbReference type="SUPFAM" id="SSF48452">
    <property type="entry name" value="TPR-like"/>
    <property type="match status" value="2"/>
</dbReference>
<comment type="caution">
    <text evidence="10">The sequence shown here is derived from an EMBL/GenBank/DDBJ whole genome shotgun (WGS) entry which is preliminary data.</text>
</comment>
<dbReference type="Gene3D" id="1.25.40.10">
    <property type="entry name" value="Tetratricopeptide repeat domain"/>
    <property type="match status" value="3"/>
</dbReference>
<dbReference type="InterPro" id="IPR055433">
    <property type="entry name" value="HAT_Syf1-like_N"/>
</dbReference>
<name>A0A8X7NNV2_CANPA</name>
<dbReference type="GO" id="GO:0071004">
    <property type="term" value="C:U2-type prespliceosome"/>
    <property type="evidence" value="ECO:0007669"/>
    <property type="project" value="EnsemblFungi"/>
</dbReference>
<feature type="domain" description="Pre-mRNA-splicing factor Syf1-like N-terminal HAT-repeats" evidence="9">
    <location>
        <begin position="51"/>
        <end position="196"/>
    </location>
</feature>
<keyword evidence="6" id="KW-0508">mRNA splicing</keyword>
<reference evidence="10" key="1">
    <citation type="submission" date="2020-03" db="EMBL/GenBank/DDBJ databases">
        <title>FDA dAtabase for Regulatory Grade micrObial Sequences (FDA-ARGOS): Supporting development and validation of Infectious Disease Dx tests.</title>
        <authorList>
            <person name="Campos J."/>
            <person name="Goldberg B."/>
            <person name="Tallon L."/>
            <person name="Sadzewicz L."/>
            <person name="Vavikolanu K."/>
            <person name="Mehta A."/>
            <person name="Aluvathingal J."/>
            <person name="Nadendla S."/>
            <person name="Nandy P."/>
            <person name="Geyer C."/>
            <person name="Yan Y."/>
            <person name="Sichtig H."/>
        </authorList>
    </citation>
    <scope>NUCLEOTIDE SEQUENCE [LARGE SCALE GENOMIC DNA]</scope>
    <source>
        <strain evidence="10">FDAARGOS_652</strain>
    </source>
</reference>
<organism evidence="10 11">
    <name type="scientific">Candida parapsilosis</name>
    <name type="common">Yeast</name>
    <dbReference type="NCBI Taxonomy" id="5480"/>
    <lineage>
        <taxon>Eukaryota</taxon>
        <taxon>Fungi</taxon>
        <taxon>Dikarya</taxon>
        <taxon>Ascomycota</taxon>
        <taxon>Saccharomycotina</taxon>
        <taxon>Pichiomycetes</taxon>
        <taxon>Debaryomycetaceae</taxon>
        <taxon>Candida/Lodderomyces clade</taxon>
        <taxon>Candida</taxon>
    </lineage>
</organism>
<evidence type="ECO:0000256" key="3">
    <source>
        <dbReference type="ARBA" id="ARBA00022664"/>
    </source>
</evidence>
<gene>
    <name evidence="10" type="ORF">FOB60_002248</name>
</gene>
<evidence type="ECO:0000256" key="4">
    <source>
        <dbReference type="ARBA" id="ARBA00022728"/>
    </source>
</evidence>
<dbReference type="InterPro" id="IPR003107">
    <property type="entry name" value="HAT"/>
</dbReference>
<sequence length="702" mass="83575">MSYTTSAMDSTKTEPKYQLIFEDTTTKLSRPKQAIQDLEELRFYQQTKRKEFEQQLNKNRLNYGQWLRYARWELDHNHDFARARSIMERALDVNIEHIPFWTQYIQFELIHKNVNHARNLLERATAALPKVSKLWFLYVQTEEMFQNYQMVRQIFEKWLTWHPNESAWDAYISFETRYDEVGNVRAIYQRYVQLFPSGEVWLKWINYELQNNENDVEHTRAVFESAVDSLLDKSDETFPDIVAKWLYWEVKCMEYQRVQAIRRLLLNESKFTFSTGIQIALLNAISEVEKQIGDKGSIEESITLQRKAKYKNDIEKDETNYDSWWAYIDLIEQSHEIDNLRQIFKDACLRVPQDTYKSGKWRKFIMIWVKFAFWEEFDNGDINAARNIWNECLSIIPHKQFISGKAWVGLADFELRNNTDEDGLAKFRKVMGRALGQMNKLGPKKNILQHYIATEKKLAEWDRVRQIYQKWLECALVFRLNCDGIFKEYLEFESSLGETRRCESLYQMAFELIKNEDVVSCFNQKELFKMAVSFYTDEMKYDEIRKLYKNLVLTAPSADNWISFALFESTIPTVEQLERFLQSDNELLEVEVGEEQIGKSRDVFRKAENHFKNLNDIEGRKAVLGAWKQYEEVNGDETSMAEVQQKLPKRVKKRRTVDGIEEEYFVWEFPNDPVELINPSQPTPSINKFLANAKKWAESNKQ</sequence>
<evidence type="ECO:0000256" key="7">
    <source>
        <dbReference type="ARBA" id="ARBA00023242"/>
    </source>
</evidence>
<evidence type="ECO:0000256" key="6">
    <source>
        <dbReference type="ARBA" id="ARBA00023187"/>
    </source>
</evidence>
<dbReference type="GO" id="GO:0003688">
    <property type="term" value="F:DNA replication origin binding"/>
    <property type="evidence" value="ECO:0007669"/>
    <property type="project" value="EnsemblFungi"/>
</dbReference>
<dbReference type="Proteomes" id="UP000590412">
    <property type="component" value="Unassembled WGS sequence"/>
</dbReference>
<dbReference type="OrthoDB" id="541719at2759"/>
<evidence type="ECO:0000256" key="5">
    <source>
        <dbReference type="ARBA" id="ARBA00022737"/>
    </source>
</evidence>
<evidence type="ECO:0000313" key="10">
    <source>
        <dbReference type="EMBL" id="KAF6057693.1"/>
    </source>
</evidence>
<evidence type="ECO:0000256" key="8">
    <source>
        <dbReference type="ARBA" id="ARBA00039167"/>
    </source>
</evidence>
<dbReference type="GO" id="GO:0003682">
    <property type="term" value="F:chromatin binding"/>
    <property type="evidence" value="ECO:0007669"/>
    <property type="project" value="EnsemblFungi"/>
</dbReference>
<dbReference type="EMBL" id="JABWAB010000003">
    <property type="protein sequence ID" value="KAF6057693.1"/>
    <property type="molecule type" value="Genomic_DNA"/>
</dbReference>
<dbReference type="GO" id="GO:0006270">
    <property type="term" value="P:DNA replication initiation"/>
    <property type="evidence" value="ECO:0007669"/>
    <property type="project" value="EnsemblFungi"/>
</dbReference>
<dbReference type="AlphaFoldDB" id="A0A8X7NNV2"/>
<dbReference type="GO" id="GO:0071006">
    <property type="term" value="C:U2-type catalytic step 1 spliceosome"/>
    <property type="evidence" value="ECO:0007669"/>
    <property type="project" value="EnsemblFungi"/>
</dbReference>
<dbReference type="Pfam" id="PF23233">
    <property type="entry name" value="HAT_Syf1_CNRKL1_N"/>
    <property type="match status" value="1"/>
</dbReference>
<dbReference type="GO" id="GO:0071011">
    <property type="term" value="C:precatalytic spliceosome"/>
    <property type="evidence" value="ECO:0007669"/>
    <property type="project" value="TreeGrafter"/>
</dbReference>
<accession>A0A8X7NNV2</accession>
<keyword evidence="3" id="KW-0507">mRNA processing</keyword>
<dbReference type="GO" id="GO:0071008">
    <property type="term" value="C:U2-type post-mRNA release spliceosomal complex"/>
    <property type="evidence" value="ECO:0007669"/>
    <property type="project" value="EnsemblFungi"/>
</dbReference>
<dbReference type="GO" id="GO:0000785">
    <property type="term" value="C:chromatin"/>
    <property type="evidence" value="ECO:0007669"/>
    <property type="project" value="EnsemblFungi"/>
</dbReference>
<dbReference type="GO" id="GO:0071007">
    <property type="term" value="C:U2-type catalytic step 2 spliceosome"/>
    <property type="evidence" value="ECO:0007669"/>
    <property type="project" value="EnsemblFungi"/>
</dbReference>
<dbReference type="SMART" id="SM00386">
    <property type="entry name" value="HAT"/>
    <property type="match status" value="10"/>
</dbReference>
<evidence type="ECO:0000259" key="9">
    <source>
        <dbReference type="Pfam" id="PF23233"/>
    </source>
</evidence>
<proteinExistence type="inferred from homology"/>
<evidence type="ECO:0000256" key="2">
    <source>
        <dbReference type="ARBA" id="ARBA00008644"/>
    </source>
</evidence>
<keyword evidence="4" id="KW-0747">Spliceosome</keyword>
<protein>
    <recommendedName>
        <fullName evidence="8">Pre-mRNA-splicing factor CLF1</fullName>
    </recommendedName>
</protein>
<dbReference type="PANTHER" id="PTHR11246:SF3">
    <property type="entry name" value="CROOKED NECK-LIKE PROTEIN 1"/>
    <property type="match status" value="1"/>
</dbReference>
<dbReference type="InterPro" id="IPR045075">
    <property type="entry name" value="Syf1-like"/>
</dbReference>
<dbReference type="PANTHER" id="PTHR11246">
    <property type="entry name" value="PRE-MRNA SPLICING FACTOR"/>
    <property type="match status" value="1"/>
</dbReference>
<keyword evidence="7" id="KW-0539">Nucleus</keyword>
<dbReference type="GO" id="GO:0000974">
    <property type="term" value="C:Prp19 complex"/>
    <property type="evidence" value="ECO:0007669"/>
    <property type="project" value="EnsemblFungi"/>
</dbReference>
<dbReference type="Pfam" id="PF23240">
    <property type="entry name" value="HAT_PRP39_N"/>
    <property type="match status" value="1"/>
</dbReference>
<evidence type="ECO:0000256" key="1">
    <source>
        <dbReference type="ARBA" id="ARBA00004123"/>
    </source>
</evidence>
<comment type="similarity">
    <text evidence="2">Belongs to the crooked-neck family.</text>
</comment>
<dbReference type="InterPro" id="IPR011990">
    <property type="entry name" value="TPR-like_helical_dom_sf"/>
</dbReference>
<dbReference type="GO" id="GO:0000354">
    <property type="term" value="P:cis assembly of pre-catalytic spliceosome"/>
    <property type="evidence" value="ECO:0007669"/>
    <property type="project" value="EnsemblFungi"/>
</dbReference>